<keyword evidence="2" id="KW-1185">Reference proteome</keyword>
<proteinExistence type="predicted"/>
<protein>
    <recommendedName>
        <fullName evidence="3">Homing endonuclease LAGLIDADG domain-containing protein</fullName>
    </recommendedName>
</protein>
<dbReference type="GeneID" id="90073954"/>
<comment type="caution">
    <text evidence="1">The sequence shown here is derived from an EMBL/GenBank/DDBJ whole genome shotgun (WGS) entry which is preliminary data.</text>
</comment>
<evidence type="ECO:0000313" key="2">
    <source>
        <dbReference type="Proteomes" id="UP001360560"/>
    </source>
</evidence>
<evidence type="ECO:0000313" key="1">
    <source>
        <dbReference type="EMBL" id="GMM35979.1"/>
    </source>
</evidence>
<gene>
    <name evidence="1" type="ORF">DASC09_033040</name>
</gene>
<dbReference type="AlphaFoldDB" id="A0AAV5QML1"/>
<dbReference type="EMBL" id="BTFZ01000011">
    <property type="protein sequence ID" value="GMM35979.1"/>
    <property type="molecule type" value="Genomic_DNA"/>
</dbReference>
<organism evidence="1 2">
    <name type="scientific">Saccharomycopsis crataegensis</name>
    <dbReference type="NCBI Taxonomy" id="43959"/>
    <lineage>
        <taxon>Eukaryota</taxon>
        <taxon>Fungi</taxon>
        <taxon>Dikarya</taxon>
        <taxon>Ascomycota</taxon>
        <taxon>Saccharomycotina</taxon>
        <taxon>Saccharomycetes</taxon>
        <taxon>Saccharomycopsidaceae</taxon>
        <taxon>Saccharomycopsis</taxon>
    </lineage>
</organism>
<sequence>MSTEKSGILIGLKYFCSVRIMYFYSNHMKSCSDNLIHSKYLHTSKVYPRDSINFKFQISKKKNKKIGKFISNFNVWGGKGQKKKFITVLDTENESTHKLHRNSLEQSLENSYYSGVYGSNVQARW</sequence>
<accession>A0AAV5QML1</accession>
<reference evidence="1 2" key="1">
    <citation type="journal article" date="2023" name="Elife">
        <title>Identification of key yeast species and microbe-microbe interactions impacting larval growth of Drosophila in the wild.</title>
        <authorList>
            <person name="Mure A."/>
            <person name="Sugiura Y."/>
            <person name="Maeda R."/>
            <person name="Honda K."/>
            <person name="Sakurai N."/>
            <person name="Takahashi Y."/>
            <person name="Watada M."/>
            <person name="Katoh T."/>
            <person name="Gotoh A."/>
            <person name="Gotoh Y."/>
            <person name="Taniguchi I."/>
            <person name="Nakamura K."/>
            <person name="Hayashi T."/>
            <person name="Katayama T."/>
            <person name="Uemura T."/>
            <person name="Hattori Y."/>
        </authorList>
    </citation>
    <scope>NUCLEOTIDE SEQUENCE [LARGE SCALE GENOMIC DNA]</scope>
    <source>
        <strain evidence="1 2">SC-9</strain>
    </source>
</reference>
<dbReference type="RefSeq" id="XP_064852975.1">
    <property type="nucleotide sequence ID" value="XM_064996903.1"/>
</dbReference>
<dbReference type="Proteomes" id="UP001360560">
    <property type="component" value="Unassembled WGS sequence"/>
</dbReference>
<evidence type="ECO:0008006" key="3">
    <source>
        <dbReference type="Google" id="ProtNLM"/>
    </source>
</evidence>
<name>A0AAV5QML1_9ASCO</name>